<keyword evidence="1" id="KW-0732">Signal</keyword>
<dbReference type="CDD" id="cd04486">
    <property type="entry name" value="YhcR_OBF_like"/>
    <property type="match status" value="1"/>
</dbReference>
<sequence length="641" mass="68311">MKKRTTTAFAATCLGTALVAGMMAPASAAGTGNELTEIEEIQGTGSATEMAGTQVSVRGIVTGAYAEGGIRGFYVQTAGSGSEISPTGSSAIFVYSAGVAKVAVGDHVQVSGEVDEYYGMTQISATAKGVEVLTEPAEAIKPLAIDIPDTDAARERFEGMLIDPQGQWTVADNYSLNQYGEITLAEGTSSILDEERTLRQATDVFTPGSDEAKALEAENESRALVLDDGATLNFLGAAANKLVEVPYISASEHVTVGKRATFTAPVIMDYRYDLWRLQPQGQVVGAQDSDIPVSFEQVMNEAPAEVGGNVSVGSFNVLNFFTTTGDQLQGCTYYTDREGNPISVRSGCDARGAANADNLARQQSKIVTALNKFDADVVVLEEIENSARLGQDRDAALQILVDALNKAAGEKRWSFAPSPEEIPADEDVIRTAMIYQRDAVKLIDESVVLDDAAFDNARDPLAQAFQRVGGNSKTRFLVVANHFKSKGSDPKDGSENADQGDGAGAWNAARVEQAEALVDFAEGLKKKRNTNKVLLAGDFNSYSAEDPIKVMTRAGYVDLGAEASTHSYLFGGRTGSLDHVLGSAEIASTVTGETIWNINATESVAYEYSRYNNNVAQLFSPDQFRSSDHDPVLVGLQLNKK</sequence>
<evidence type="ECO:0000259" key="2">
    <source>
        <dbReference type="Pfam" id="PF03372"/>
    </source>
</evidence>
<feature type="chain" id="PRO_5045276017" description="Endonuclease/exonuclease/phosphatase domain-containing protein" evidence="1">
    <location>
        <begin position="29"/>
        <end position="641"/>
    </location>
</feature>
<reference evidence="4" key="1">
    <citation type="journal article" date="2019" name="Int. J. Syst. Evol. Microbiol.">
        <title>The Global Catalogue of Microorganisms (GCM) 10K type strain sequencing project: providing services to taxonomists for standard genome sequencing and annotation.</title>
        <authorList>
            <consortium name="The Broad Institute Genomics Platform"/>
            <consortium name="The Broad Institute Genome Sequencing Center for Infectious Disease"/>
            <person name="Wu L."/>
            <person name="Ma J."/>
        </authorList>
    </citation>
    <scope>NUCLEOTIDE SEQUENCE [LARGE SCALE GENOMIC DNA]</scope>
    <source>
        <strain evidence="4">CGMCC 1.3685</strain>
    </source>
</reference>
<keyword evidence="4" id="KW-1185">Reference proteome</keyword>
<proteinExistence type="predicted"/>
<dbReference type="RefSeq" id="WP_188687315.1">
    <property type="nucleotide sequence ID" value="NZ_BMKX01000012.1"/>
</dbReference>
<dbReference type="Gene3D" id="3.60.10.10">
    <property type="entry name" value="Endonuclease/exonuclease/phosphatase"/>
    <property type="match status" value="1"/>
</dbReference>
<evidence type="ECO:0000256" key="1">
    <source>
        <dbReference type="SAM" id="SignalP"/>
    </source>
</evidence>
<gene>
    <name evidence="3" type="ORF">GCM10007173_34460</name>
</gene>
<dbReference type="InterPro" id="IPR047971">
    <property type="entry name" value="ExeM-like"/>
</dbReference>
<dbReference type="CDD" id="cd10283">
    <property type="entry name" value="MnuA_DNase1-like"/>
    <property type="match status" value="1"/>
</dbReference>
<organism evidence="3 4">
    <name type="scientific">Glutamicibacter ardleyensis</name>
    <dbReference type="NCBI Taxonomy" id="225894"/>
    <lineage>
        <taxon>Bacteria</taxon>
        <taxon>Bacillati</taxon>
        <taxon>Actinomycetota</taxon>
        <taxon>Actinomycetes</taxon>
        <taxon>Micrococcales</taxon>
        <taxon>Micrococcaceae</taxon>
        <taxon>Glutamicibacter</taxon>
    </lineage>
</organism>
<accession>A0ABQ2DT87</accession>
<dbReference type="Pfam" id="PF03372">
    <property type="entry name" value="Exo_endo_phos"/>
    <property type="match status" value="1"/>
</dbReference>
<dbReference type="PANTHER" id="PTHR42834">
    <property type="entry name" value="ENDONUCLEASE/EXONUCLEASE/PHOSPHATASE FAMILY PROTEIN (AFU_ORTHOLOGUE AFUA_3G09210)"/>
    <property type="match status" value="1"/>
</dbReference>
<dbReference type="SUPFAM" id="SSF56219">
    <property type="entry name" value="DNase I-like"/>
    <property type="match status" value="1"/>
</dbReference>
<name>A0ABQ2DT87_9MICC</name>
<feature type="domain" description="Endonuclease/exonuclease/phosphatase" evidence="2">
    <location>
        <begin position="314"/>
        <end position="629"/>
    </location>
</feature>
<dbReference type="GeneID" id="303305781"/>
<dbReference type="PANTHER" id="PTHR42834:SF1">
    <property type="entry name" value="ENDONUCLEASE_EXONUCLEASE_PHOSPHATASE FAMILY PROTEIN (AFU_ORTHOLOGUE AFUA_3G09210)"/>
    <property type="match status" value="1"/>
</dbReference>
<dbReference type="Proteomes" id="UP000606115">
    <property type="component" value="Unassembled WGS sequence"/>
</dbReference>
<evidence type="ECO:0000313" key="3">
    <source>
        <dbReference type="EMBL" id="GGJ72622.1"/>
    </source>
</evidence>
<dbReference type="EMBL" id="BMKX01000012">
    <property type="protein sequence ID" value="GGJ72622.1"/>
    <property type="molecule type" value="Genomic_DNA"/>
</dbReference>
<dbReference type="InterPro" id="IPR036691">
    <property type="entry name" value="Endo/exonu/phosph_ase_sf"/>
</dbReference>
<feature type="signal peptide" evidence="1">
    <location>
        <begin position="1"/>
        <end position="28"/>
    </location>
</feature>
<dbReference type="InterPro" id="IPR005135">
    <property type="entry name" value="Endo/exonuclease/phosphatase"/>
</dbReference>
<protein>
    <recommendedName>
        <fullName evidence="2">Endonuclease/exonuclease/phosphatase domain-containing protein</fullName>
    </recommendedName>
</protein>
<evidence type="ECO:0000313" key="4">
    <source>
        <dbReference type="Proteomes" id="UP000606115"/>
    </source>
</evidence>
<dbReference type="NCBIfam" id="NF033681">
    <property type="entry name" value="ExeM_NucH_DNase"/>
    <property type="match status" value="1"/>
</dbReference>
<comment type="caution">
    <text evidence="3">The sequence shown here is derived from an EMBL/GenBank/DDBJ whole genome shotgun (WGS) entry which is preliminary data.</text>
</comment>